<organism evidence="1">
    <name type="scientific">Arundo donax</name>
    <name type="common">Giant reed</name>
    <name type="synonym">Donax arundinaceus</name>
    <dbReference type="NCBI Taxonomy" id="35708"/>
    <lineage>
        <taxon>Eukaryota</taxon>
        <taxon>Viridiplantae</taxon>
        <taxon>Streptophyta</taxon>
        <taxon>Embryophyta</taxon>
        <taxon>Tracheophyta</taxon>
        <taxon>Spermatophyta</taxon>
        <taxon>Magnoliopsida</taxon>
        <taxon>Liliopsida</taxon>
        <taxon>Poales</taxon>
        <taxon>Poaceae</taxon>
        <taxon>PACMAD clade</taxon>
        <taxon>Arundinoideae</taxon>
        <taxon>Arundineae</taxon>
        <taxon>Arundo</taxon>
    </lineage>
</organism>
<accession>A0A0A8ZTE8</accession>
<evidence type="ECO:0000313" key="1">
    <source>
        <dbReference type="EMBL" id="JAD42659.1"/>
    </source>
</evidence>
<reference evidence="1" key="2">
    <citation type="journal article" date="2015" name="Data Brief">
        <title>Shoot transcriptome of the giant reed, Arundo donax.</title>
        <authorList>
            <person name="Barrero R.A."/>
            <person name="Guerrero F.D."/>
            <person name="Moolhuijzen P."/>
            <person name="Goolsby J.A."/>
            <person name="Tidwell J."/>
            <person name="Bellgard S.E."/>
            <person name="Bellgard M.I."/>
        </authorList>
    </citation>
    <scope>NUCLEOTIDE SEQUENCE</scope>
    <source>
        <tissue evidence="1">Shoot tissue taken approximately 20 cm above the soil surface</tissue>
    </source>
</reference>
<proteinExistence type="predicted"/>
<sequence>MKVKHDFLRYDSFNLQNGSQIRFWEGVWLGQTKLSQQYPSLFNIVHRTHATVAEVLRSVPRRVSFRRVLVGNKLAEWNGLVLRVATIRLASTQDTFRWSLHQLGKFSVKSMYRALINGVVVPTNCFM</sequence>
<reference evidence="1" key="1">
    <citation type="submission" date="2014-09" db="EMBL/GenBank/DDBJ databases">
        <authorList>
            <person name="Magalhaes I.L.F."/>
            <person name="Oliveira U."/>
            <person name="Santos F.R."/>
            <person name="Vidigal T.H.D.A."/>
            <person name="Brescovit A.D."/>
            <person name="Santos A.J."/>
        </authorList>
    </citation>
    <scope>NUCLEOTIDE SEQUENCE</scope>
    <source>
        <tissue evidence="1">Shoot tissue taken approximately 20 cm above the soil surface</tissue>
    </source>
</reference>
<dbReference type="EMBL" id="GBRH01255236">
    <property type="protein sequence ID" value="JAD42659.1"/>
    <property type="molecule type" value="Transcribed_RNA"/>
</dbReference>
<dbReference type="PANTHER" id="PTHR36617:SF5">
    <property type="entry name" value="OS05G0421675 PROTEIN"/>
    <property type="match status" value="1"/>
</dbReference>
<protein>
    <submittedName>
        <fullName evidence="1">Uncharacterized protein</fullName>
    </submittedName>
</protein>
<dbReference type="PANTHER" id="PTHR36617">
    <property type="entry name" value="PROTEIN, PUTATIVE-RELATED"/>
    <property type="match status" value="1"/>
</dbReference>
<name>A0A0A8ZTE8_ARUDO</name>
<dbReference type="AlphaFoldDB" id="A0A0A8ZTE8"/>